<evidence type="ECO:0000313" key="1">
    <source>
        <dbReference type="EMBL" id="GAL20868.1"/>
    </source>
</evidence>
<gene>
    <name evidence="1" type="ORF">JCM19235_143</name>
</gene>
<dbReference type="SUPFAM" id="SSF82171">
    <property type="entry name" value="DPP6 N-terminal domain-like"/>
    <property type="match status" value="1"/>
</dbReference>
<dbReference type="InterPro" id="IPR011042">
    <property type="entry name" value="6-blade_b-propeller_TolB-like"/>
</dbReference>
<comment type="caution">
    <text evidence="1">The sequence shown here is derived from an EMBL/GenBank/DDBJ whole genome shotgun (WGS) entry which is preliminary data.</text>
</comment>
<dbReference type="GO" id="GO:0008233">
    <property type="term" value="F:peptidase activity"/>
    <property type="evidence" value="ECO:0007669"/>
    <property type="project" value="UniProtKB-KW"/>
</dbReference>
<reference evidence="1 2" key="1">
    <citation type="submission" date="2014-09" db="EMBL/GenBank/DDBJ databases">
        <title>Vibrio maritimus JCM 19235. (C45) whole genome shotgun sequence.</title>
        <authorList>
            <person name="Sawabe T."/>
            <person name="Meirelles P."/>
            <person name="Nakanishi M."/>
            <person name="Sayaka M."/>
            <person name="Hattori M."/>
            <person name="Ohkuma M."/>
        </authorList>
    </citation>
    <scope>NUCLEOTIDE SEQUENCE [LARGE SCALE GENOMIC DNA]</scope>
    <source>
        <strain evidence="2">JCM19235</strain>
    </source>
</reference>
<protein>
    <submittedName>
        <fullName evidence="1">Tricorn protease N-terminal domain-containing protein</fullName>
    </submittedName>
</protein>
<dbReference type="EMBL" id="BBMR01000007">
    <property type="protein sequence ID" value="GAL20868.1"/>
    <property type="molecule type" value="Genomic_DNA"/>
</dbReference>
<proteinExistence type="predicted"/>
<evidence type="ECO:0000313" key="2">
    <source>
        <dbReference type="Proteomes" id="UP000029228"/>
    </source>
</evidence>
<keyword evidence="1" id="KW-0645">Protease</keyword>
<organism evidence="1 2">
    <name type="scientific">Vibrio maritimus</name>
    <dbReference type="NCBI Taxonomy" id="990268"/>
    <lineage>
        <taxon>Bacteria</taxon>
        <taxon>Pseudomonadati</taxon>
        <taxon>Pseudomonadota</taxon>
        <taxon>Gammaproteobacteria</taxon>
        <taxon>Vibrionales</taxon>
        <taxon>Vibrionaceae</taxon>
        <taxon>Vibrio</taxon>
    </lineage>
</organism>
<sequence length="359" mass="41242">MKQILIILMTCLFISACSDDGRTYIGENNYYVMAPSEVGENKGTFEYQHKMFPQYVISRAKEWPREDLNNASSYDLPRIQFYWANMGDEKDPMYNEYEGSDKIWSMKTDGTDLRLVTDEFPIKFATGTGKMIRSPNMRYLAYGYSGVGKAVYDLKTGETYDLDATGGYGMLWSEDSSYLYFVTRERSGLVTYKWDIETKKSVRVDVAISDTGVILDGRRIVVSDGGVGIYSEKDNELVEGIVWYKKLNLNPDHLRSWIAEYRSVSPLGKYAWVESPKYTFFIDVTKRTVEIRDQTMPYLLGLDGRYATAVRHAMVMDVRDTENKVAWLWRPLGSGKRTLQQSSLYNGLANNGIWFKEGQ</sequence>
<dbReference type="PROSITE" id="PS51257">
    <property type="entry name" value="PROKAR_LIPOPROTEIN"/>
    <property type="match status" value="1"/>
</dbReference>
<keyword evidence="2" id="KW-1185">Reference proteome</keyword>
<keyword evidence="1" id="KW-0378">Hydrolase</keyword>
<name>A0A090S242_9VIBR</name>
<accession>A0A090S242</accession>
<dbReference type="GO" id="GO:0006508">
    <property type="term" value="P:proteolysis"/>
    <property type="evidence" value="ECO:0007669"/>
    <property type="project" value="UniProtKB-KW"/>
</dbReference>
<dbReference type="Gene3D" id="2.120.10.30">
    <property type="entry name" value="TolB, C-terminal domain"/>
    <property type="match status" value="1"/>
</dbReference>
<dbReference type="Proteomes" id="UP000029228">
    <property type="component" value="Unassembled WGS sequence"/>
</dbReference>
<dbReference type="STRING" id="990268.JCM19235_143"/>
<dbReference type="AlphaFoldDB" id="A0A090S242"/>